<dbReference type="Pfam" id="PF02585">
    <property type="entry name" value="PIG-L"/>
    <property type="match status" value="1"/>
</dbReference>
<dbReference type="STRING" id="630515.SAMN04489812_1481"/>
<name>A0A1H1R2H2_9ACTN</name>
<dbReference type="AlphaFoldDB" id="A0A1H1R2H2"/>
<evidence type="ECO:0000313" key="3">
    <source>
        <dbReference type="Proteomes" id="UP000199103"/>
    </source>
</evidence>
<sequence>MKIMTIYAHPADTVTNCGGTLARHADDGDDITALILTHGGRIHPNRYAEEWRKDDPDRTITGSGLAEVITNKKDELSRAAEILGIGKVITLDRDDAVHTVQDDLVEEVARQVAAEQPDVVICDYPLNPAQSANPHTAATMTALAGIGRAGIYLENLDGRSEVNVKQIFFTSLPVFATEALSSNGVRNDLFIDITDVVGRKIAAMDCFASQGYDGNFARKLIESNNGEFGRAAGVNFAEAYVRHYNETHALLPVTSYAESTDVLTRHLSYSRIDLRSEHPAAR</sequence>
<accession>A0A1H1R2H2</accession>
<dbReference type="InterPro" id="IPR003737">
    <property type="entry name" value="GlcNAc_PI_deacetylase-related"/>
</dbReference>
<dbReference type="SUPFAM" id="SSF102588">
    <property type="entry name" value="LmbE-like"/>
    <property type="match status" value="1"/>
</dbReference>
<protein>
    <submittedName>
        <fullName evidence="2">N-acetylglucosaminyl deacetylase, LmbE family</fullName>
    </submittedName>
</protein>
<dbReference type="OrthoDB" id="3514174at2"/>
<dbReference type="GO" id="GO:0016137">
    <property type="term" value="P:glycoside metabolic process"/>
    <property type="evidence" value="ECO:0007669"/>
    <property type="project" value="UniProtKB-ARBA"/>
</dbReference>
<evidence type="ECO:0000256" key="1">
    <source>
        <dbReference type="ARBA" id="ARBA00022833"/>
    </source>
</evidence>
<organism evidence="2 3">
    <name type="scientific">Microlunatus soli</name>
    <dbReference type="NCBI Taxonomy" id="630515"/>
    <lineage>
        <taxon>Bacteria</taxon>
        <taxon>Bacillati</taxon>
        <taxon>Actinomycetota</taxon>
        <taxon>Actinomycetes</taxon>
        <taxon>Propionibacteriales</taxon>
        <taxon>Propionibacteriaceae</taxon>
        <taxon>Microlunatus</taxon>
    </lineage>
</organism>
<dbReference type="Gene3D" id="3.40.50.10320">
    <property type="entry name" value="LmbE-like"/>
    <property type="match status" value="1"/>
</dbReference>
<evidence type="ECO:0000313" key="2">
    <source>
        <dbReference type="EMBL" id="SDS29862.1"/>
    </source>
</evidence>
<dbReference type="RefSeq" id="WP_091522257.1">
    <property type="nucleotide sequence ID" value="NZ_LT629772.1"/>
</dbReference>
<proteinExistence type="predicted"/>
<reference evidence="2 3" key="1">
    <citation type="submission" date="2016-10" db="EMBL/GenBank/DDBJ databases">
        <authorList>
            <person name="de Groot N.N."/>
        </authorList>
    </citation>
    <scope>NUCLEOTIDE SEQUENCE [LARGE SCALE GENOMIC DNA]</scope>
    <source>
        <strain evidence="2 3">DSM 21800</strain>
    </source>
</reference>
<dbReference type="EMBL" id="LT629772">
    <property type="protein sequence ID" value="SDS29862.1"/>
    <property type="molecule type" value="Genomic_DNA"/>
</dbReference>
<dbReference type="Proteomes" id="UP000199103">
    <property type="component" value="Chromosome I"/>
</dbReference>
<dbReference type="InterPro" id="IPR024078">
    <property type="entry name" value="LmbE-like_dom_sf"/>
</dbReference>
<gene>
    <name evidence="2" type="ORF">SAMN04489812_1481</name>
</gene>
<keyword evidence="1" id="KW-0862">Zinc</keyword>
<keyword evidence="3" id="KW-1185">Reference proteome</keyword>